<evidence type="ECO:0000313" key="1">
    <source>
        <dbReference type="EMBL" id="KYG31877.1"/>
    </source>
</evidence>
<comment type="caution">
    <text evidence="1">The sequence shown here is derived from an EMBL/GenBank/DDBJ whole genome shotgun (WGS) entry which is preliminary data.</text>
</comment>
<dbReference type="OrthoDB" id="2970986at2"/>
<reference evidence="1" key="1">
    <citation type="submission" date="2016-02" db="EMBL/GenBank/DDBJ databases">
        <title>Genome sequence of Bacillus trypoxylicola KCTC 13244(T).</title>
        <authorList>
            <person name="Jeong H."/>
            <person name="Park S.-H."/>
            <person name="Choi S.-K."/>
        </authorList>
    </citation>
    <scope>NUCLEOTIDE SEQUENCE [LARGE SCALE GENOMIC DNA]</scope>
    <source>
        <strain evidence="1">KCTC 13244</strain>
    </source>
</reference>
<protein>
    <recommendedName>
        <fullName evidence="3">RNA polymerase subunit sigma-70</fullName>
    </recommendedName>
</protein>
<name>A0A161PFH5_9BACI</name>
<organism evidence="1 2">
    <name type="scientific">Alkalihalobacillus trypoxylicola</name>
    <dbReference type="NCBI Taxonomy" id="519424"/>
    <lineage>
        <taxon>Bacteria</taxon>
        <taxon>Bacillati</taxon>
        <taxon>Bacillota</taxon>
        <taxon>Bacilli</taxon>
        <taxon>Bacillales</taxon>
        <taxon>Bacillaceae</taxon>
        <taxon>Alkalihalobacillus</taxon>
    </lineage>
</organism>
<proteinExistence type="predicted"/>
<evidence type="ECO:0000313" key="2">
    <source>
        <dbReference type="Proteomes" id="UP000075806"/>
    </source>
</evidence>
<sequence length="60" mass="7206">MDMRNSLKQQTHLHNLQPIFHVDYHSFIEKESQQTNFELAHEFGVSLRDIKVLKQKLSRN</sequence>
<dbReference type="RefSeq" id="WP_061948242.1">
    <property type="nucleotide sequence ID" value="NZ_LTAO01000012.1"/>
</dbReference>
<dbReference type="EMBL" id="LTAO01000012">
    <property type="protein sequence ID" value="KYG31877.1"/>
    <property type="molecule type" value="Genomic_DNA"/>
</dbReference>
<gene>
    <name evidence="1" type="ORF">AZF04_03615</name>
</gene>
<evidence type="ECO:0008006" key="3">
    <source>
        <dbReference type="Google" id="ProtNLM"/>
    </source>
</evidence>
<dbReference type="Proteomes" id="UP000075806">
    <property type="component" value="Unassembled WGS sequence"/>
</dbReference>
<keyword evidence="2" id="KW-1185">Reference proteome</keyword>
<dbReference type="AlphaFoldDB" id="A0A161PFH5"/>
<accession>A0A161PFH5</accession>